<accession>A0A510USI2</accession>
<dbReference type="AlphaFoldDB" id="A0A510USI2"/>
<sequence>MTLPTTSPTTSPAAPPPLTEQAERLVALGVAELAGLAPDDLHALVRAADPAPGALLVVPPELAPVAALAPLLRRGEREGFVVEDMTDVAEFVPIAGLDVPAPPAARAYVVSGLDRGDDLASWSPDEALPELTSRGRTPLTLAEGVHWALQVPDVLERNHCFMTIGSRRVRPRGGLDARTPALWISNGTGRDGRERRDAPKVGWCWAGNRHTWLGFASALSRTPLVG</sequence>
<dbReference type="EMBL" id="BJUA01000005">
    <property type="protein sequence ID" value="GEK17618.1"/>
    <property type="molecule type" value="Genomic_DNA"/>
</dbReference>
<protein>
    <submittedName>
        <fullName evidence="1">Uncharacterized protein</fullName>
    </submittedName>
</protein>
<dbReference type="OrthoDB" id="3242676at2"/>
<evidence type="ECO:0000313" key="1">
    <source>
        <dbReference type="EMBL" id="GEK17618.1"/>
    </source>
</evidence>
<dbReference type="Proteomes" id="UP000321386">
    <property type="component" value="Unassembled WGS sequence"/>
</dbReference>
<comment type="caution">
    <text evidence="1">The sequence shown here is derived from an EMBL/GenBank/DDBJ whole genome shotgun (WGS) entry which is preliminary data.</text>
</comment>
<dbReference type="RefSeq" id="WP_146805883.1">
    <property type="nucleotide sequence ID" value="NZ_BJUA01000005.1"/>
</dbReference>
<keyword evidence="2" id="KW-1185">Reference proteome</keyword>
<evidence type="ECO:0000313" key="2">
    <source>
        <dbReference type="Proteomes" id="UP000321386"/>
    </source>
</evidence>
<proteinExistence type="predicted"/>
<reference evidence="1 2" key="1">
    <citation type="submission" date="2019-07" db="EMBL/GenBank/DDBJ databases">
        <title>Whole genome shotgun sequence of Cellulomonas persica NBRC 101101.</title>
        <authorList>
            <person name="Hosoyama A."/>
            <person name="Uohara A."/>
            <person name="Ohji S."/>
            <person name="Ichikawa N."/>
        </authorList>
    </citation>
    <scope>NUCLEOTIDE SEQUENCE [LARGE SCALE GENOMIC DNA]</scope>
    <source>
        <strain evidence="1 2">NBRC 101101</strain>
    </source>
</reference>
<organism evidence="1 2">
    <name type="scientific">Cellulomonas persica</name>
    <dbReference type="NCBI Taxonomy" id="76861"/>
    <lineage>
        <taxon>Bacteria</taxon>
        <taxon>Bacillati</taxon>
        <taxon>Actinomycetota</taxon>
        <taxon>Actinomycetes</taxon>
        <taxon>Micrococcales</taxon>
        <taxon>Cellulomonadaceae</taxon>
        <taxon>Cellulomonas</taxon>
    </lineage>
</organism>
<name>A0A510USI2_9CELL</name>
<dbReference type="InterPro" id="IPR043755">
    <property type="entry name" value="DUF5701"/>
</dbReference>
<gene>
    <name evidence="1" type="ORF">CPE01_13510</name>
</gene>
<dbReference type="Pfam" id="PF18959">
    <property type="entry name" value="DUF5701"/>
    <property type="match status" value="1"/>
</dbReference>